<protein>
    <submittedName>
        <fullName evidence="1">Uncharacterized protein</fullName>
    </submittedName>
</protein>
<name>A0ACB9Z5J0_9PEZI</name>
<evidence type="ECO:0000313" key="1">
    <source>
        <dbReference type="EMBL" id="KAI4866742.1"/>
    </source>
</evidence>
<keyword evidence="2" id="KW-1185">Reference proteome</keyword>
<proteinExistence type="predicted"/>
<evidence type="ECO:0000313" key="2">
    <source>
        <dbReference type="Proteomes" id="UP001497700"/>
    </source>
</evidence>
<comment type="caution">
    <text evidence="1">The sequence shown here is derived from an EMBL/GenBank/DDBJ whole genome shotgun (WGS) entry which is preliminary data.</text>
</comment>
<dbReference type="EMBL" id="MU393455">
    <property type="protein sequence ID" value="KAI4866742.1"/>
    <property type="molecule type" value="Genomic_DNA"/>
</dbReference>
<organism evidence="1 2">
    <name type="scientific">Hypoxylon rubiginosum</name>
    <dbReference type="NCBI Taxonomy" id="110542"/>
    <lineage>
        <taxon>Eukaryota</taxon>
        <taxon>Fungi</taxon>
        <taxon>Dikarya</taxon>
        <taxon>Ascomycota</taxon>
        <taxon>Pezizomycotina</taxon>
        <taxon>Sordariomycetes</taxon>
        <taxon>Xylariomycetidae</taxon>
        <taxon>Xylariales</taxon>
        <taxon>Hypoxylaceae</taxon>
        <taxon>Hypoxylon</taxon>
    </lineage>
</organism>
<accession>A0ACB9Z5J0</accession>
<sequence>MAGPAVKQQRRKVSTLKKSKVTTPQRHASSSISSFARVSKTTTHVDIKKELATTPIKNATLEPLTPASRKRKVVASVEDDDLSADETPKKLSLPLAKSGKAVAQPAKRGRGRPPKKSRPEPASKKRARSPSVSDSDESTVNAGTLFKKLRLESSPSRCSSPLTAETSLTDYSEADADNEITPTKKTQRPLPSEVLDLIDLHSALLKTLTLHYAHNGSNVPADLRVLCPNVARAWGKKRVTDADIRICLGVLNQASTSQHNNGNKTSTQTKVSPLFSLSNYGRGKVCIEIDSAQHSGGRPLDEKKLNGEFRSNLTLLWTQFATATENGAADASSTFVSTLPKAPVSLCASLAKAAPVLSKGQKRLEELKHGIMAKKEATAAAVAKKPQTSNSSSRATNGNDTPMTNADGSKMSLLDRIRLKSLQRASSSATNLTPAQLERRAALQRASEVAAVLGMLGRAGGDGGRVPFTMATVLEKLKDSFREGISREEGAACVRLLAADVAPEWIRVVVVGGRENVVVETDRQMGRADIEGRVRAILGREGVRE</sequence>
<dbReference type="Proteomes" id="UP001497700">
    <property type="component" value="Unassembled WGS sequence"/>
</dbReference>
<gene>
    <name evidence="1" type="ORF">F4820DRAFT_241540</name>
</gene>
<reference evidence="1 2" key="1">
    <citation type="journal article" date="2022" name="New Phytol.">
        <title>Ecological generalism drives hyperdiversity of secondary metabolite gene clusters in xylarialean endophytes.</title>
        <authorList>
            <person name="Franco M.E.E."/>
            <person name="Wisecaver J.H."/>
            <person name="Arnold A.E."/>
            <person name="Ju Y.M."/>
            <person name="Slot J.C."/>
            <person name="Ahrendt S."/>
            <person name="Moore L.P."/>
            <person name="Eastman K.E."/>
            <person name="Scott K."/>
            <person name="Konkel Z."/>
            <person name="Mondo S.J."/>
            <person name="Kuo A."/>
            <person name="Hayes R.D."/>
            <person name="Haridas S."/>
            <person name="Andreopoulos B."/>
            <person name="Riley R."/>
            <person name="LaButti K."/>
            <person name="Pangilinan J."/>
            <person name="Lipzen A."/>
            <person name="Amirebrahimi M."/>
            <person name="Yan J."/>
            <person name="Adam C."/>
            <person name="Keymanesh K."/>
            <person name="Ng V."/>
            <person name="Louie K."/>
            <person name="Northen T."/>
            <person name="Drula E."/>
            <person name="Henrissat B."/>
            <person name="Hsieh H.M."/>
            <person name="Youens-Clark K."/>
            <person name="Lutzoni F."/>
            <person name="Miadlikowska J."/>
            <person name="Eastwood D.C."/>
            <person name="Hamelin R.C."/>
            <person name="Grigoriev I.V."/>
            <person name="U'Ren J.M."/>
        </authorList>
    </citation>
    <scope>NUCLEOTIDE SEQUENCE [LARGE SCALE GENOMIC DNA]</scope>
    <source>
        <strain evidence="1 2">CBS 119005</strain>
    </source>
</reference>